<dbReference type="CDD" id="cd09272">
    <property type="entry name" value="RNase_HI_RT_Ty1"/>
    <property type="match status" value="1"/>
</dbReference>
<protein>
    <recommendedName>
        <fullName evidence="1">Reverse transcriptase Ty1/copia-type domain-containing protein</fullName>
    </recommendedName>
</protein>
<proteinExistence type="predicted"/>
<evidence type="ECO:0000259" key="1">
    <source>
        <dbReference type="Pfam" id="PF07727"/>
    </source>
</evidence>
<sequence length="398" mass="44900">MQQPLGFQHSNKSLVCRLHKAIYGLKQAPRQWFEKLKSTLVSFGFAVSRCDNSLFILNTNSYKIHVLVYVDDIVITGSSIEQIRKIITQLSTTFALKQLGTLDYFLGIEVKSLSDGRLFLSQSKYVRDLLEKANMSNAKPINSPMVHTVKLTKEGSNHLENPSLYRSIVGALQYATITRPDIAYSVNKVCQFLANPLEEHWSAVKRILRYLVGTQNHGIIFQPTIPASPLPITGFCDADWASDCDDRKSTSGACIFLGNNLITWWSKKQTTISRSSTEAEYRSMALLAQELQWVQSLLLELNFSFSAPLVLCDNLSTVSLSHNPVLHQRTKHIELDLFFVRDKVQDKKLVVKHIPANLQTADILTKALSSTRFQFLKQKLRVIDVHEATNSSSNKNSP</sequence>
<keyword evidence="3" id="KW-1185">Reference proteome</keyword>
<dbReference type="InterPro" id="IPR013103">
    <property type="entry name" value="RVT_2"/>
</dbReference>
<dbReference type="PANTHER" id="PTHR11439:SF467">
    <property type="entry name" value="INTEGRASE CATALYTIC DOMAIN-CONTAINING PROTEIN"/>
    <property type="match status" value="1"/>
</dbReference>
<organism evidence="2 3">
    <name type="scientific">Lupinus angustifolius</name>
    <name type="common">Narrow-leaved blue lupine</name>
    <dbReference type="NCBI Taxonomy" id="3871"/>
    <lineage>
        <taxon>Eukaryota</taxon>
        <taxon>Viridiplantae</taxon>
        <taxon>Streptophyta</taxon>
        <taxon>Embryophyta</taxon>
        <taxon>Tracheophyta</taxon>
        <taxon>Spermatophyta</taxon>
        <taxon>Magnoliopsida</taxon>
        <taxon>eudicotyledons</taxon>
        <taxon>Gunneridae</taxon>
        <taxon>Pentapetalae</taxon>
        <taxon>rosids</taxon>
        <taxon>fabids</taxon>
        <taxon>Fabales</taxon>
        <taxon>Fabaceae</taxon>
        <taxon>Papilionoideae</taxon>
        <taxon>50 kb inversion clade</taxon>
        <taxon>genistoids sensu lato</taxon>
        <taxon>core genistoids</taxon>
        <taxon>Genisteae</taxon>
        <taxon>Lupinus</taxon>
    </lineage>
</organism>
<reference evidence="2 3" key="1">
    <citation type="journal article" date="2017" name="Plant Biotechnol. J.">
        <title>A comprehensive draft genome sequence for lupin (Lupinus angustifolius), an emerging health food: insights into plant-microbe interactions and legume evolution.</title>
        <authorList>
            <person name="Hane J.K."/>
            <person name="Ming Y."/>
            <person name="Kamphuis L.G."/>
            <person name="Nelson M.N."/>
            <person name="Garg G."/>
            <person name="Atkins C.A."/>
            <person name="Bayer P.E."/>
            <person name="Bravo A."/>
            <person name="Bringans S."/>
            <person name="Cannon S."/>
            <person name="Edwards D."/>
            <person name="Foley R."/>
            <person name="Gao L.L."/>
            <person name="Harrison M.J."/>
            <person name="Huang W."/>
            <person name="Hurgobin B."/>
            <person name="Li S."/>
            <person name="Liu C.W."/>
            <person name="McGrath A."/>
            <person name="Morahan G."/>
            <person name="Murray J."/>
            <person name="Weller J."/>
            <person name="Jian J."/>
            <person name="Singh K.B."/>
        </authorList>
    </citation>
    <scope>NUCLEOTIDE SEQUENCE [LARGE SCALE GENOMIC DNA]</scope>
    <source>
        <strain evidence="3">cv. Tanjil</strain>
        <tissue evidence="2">Whole plant</tissue>
    </source>
</reference>
<feature type="domain" description="Reverse transcriptase Ty1/copia-type" evidence="1">
    <location>
        <begin position="1"/>
        <end position="146"/>
    </location>
</feature>
<dbReference type="EMBL" id="CM007365">
    <property type="protein sequence ID" value="OIW12049.1"/>
    <property type="molecule type" value="Genomic_DNA"/>
</dbReference>
<dbReference type="InterPro" id="IPR043502">
    <property type="entry name" value="DNA/RNA_pol_sf"/>
</dbReference>
<dbReference type="Pfam" id="PF07727">
    <property type="entry name" value="RVT_2"/>
    <property type="match status" value="1"/>
</dbReference>
<evidence type="ECO:0000313" key="2">
    <source>
        <dbReference type="EMBL" id="OIW12049.1"/>
    </source>
</evidence>
<accession>A0A1J7IB40</accession>
<dbReference type="Gramene" id="OIW12049">
    <property type="protein sequence ID" value="OIW12049"/>
    <property type="gene ID" value="TanjilG_24473"/>
</dbReference>
<name>A0A1J7IB40_LUPAN</name>
<dbReference type="SUPFAM" id="SSF56672">
    <property type="entry name" value="DNA/RNA polymerases"/>
    <property type="match status" value="1"/>
</dbReference>
<dbReference type="STRING" id="3871.A0A1J7IB40"/>
<dbReference type="Proteomes" id="UP000188354">
    <property type="component" value="Chromosome LG05"/>
</dbReference>
<gene>
    <name evidence="2" type="ORF">TanjilG_24473</name>
</gene>
<dbReference type="OMA" id="AYSDANC"/>
<dbReference type="PANTHER" id="PTHR11439">
    <property type="entry name" value="GAG-POL-RELATED RETROTRANSPOSON"/>
    <property type="match status" value="1"/>
</dbReference>
<dbReference type="AlphaFoldDB" id="A0A1J7IB40"/>
<evidence type="ECO:0000313" key="3">
    <source>
        <dbReference type="Proteomes" id="UP000188354"/>
    </source>
</evidence>